<name>A0A1H0P0Q9_9RHOB</name>
<feature type="compositionally biased region" description="Basic and acidic residues" evidence="1">
    <location>
        <begin position="25"/>
        <end position="34"/>
    </location>
</feature>
<keyword evidence="3" id="KW-1185">Reference proteome</keyword>
<accession>A0A1H0P0Q9</accession>
<feature type="region of interest" description="Disordered" evidence="1">
    <location>
        <begin position="1"/>
        <end position="49"/>
    </location>
</feature>
<dbReference type="Pfam" id="PF21983">
    <property type="entry name" value="NikA-like"/>
    <property type="match status" value="1"/>
</dbReference>
<dbReference type="InterPro" id="IPR053842">
    <property type="entry name" value="NikA-like"/>
</dbReference>
<organism evidence="2 3">
    <name type="scientific">Lutimaribacter pacificus</name>
    <dbReference type="NCBI Taxonomy" id="391948"/>
    <lineage>
        <taxon>Bacteria</taxon>
        <taxon>Pseudomonadati</taxon>
        <taxon>Pseudomonadota</taxon>
        <taxon>Alphaproteobacteria</taxon>
        <taxon>Rhodobacterales</taxon>
        <taxon>Roseobacteraceae</taxon>
        <taxon>Lutimaribacter</taxon>
    </lineage>
</organism>
<evidence type="ECO:0000313" key="3">
    <source>
        <dbReference type="Proteomes" id="UP000324252"/>
    </source>
</evidence>
<dbReference type="EMBL" id="FQZZ01000015">
    <property type="protein sequence ID" value="SHK97549.1"/>
    <property type="molecule type" value="Genomic_DNA"/>
</dbReference>
<protein>
    <submittedName>
        <fullName evidence="2">Uncharacterized protein</fullName>
    </submittedName>
</protein>
<sequence length="251" mass="26910">MCAVAPRHLGKGAQEPPPFHPPLVWRDRREDESFSHGTPQQHFGAAPRPKSLRALWKPEQEISLSCTIDRSFGDMPLPSGLNPCTRAICALDGNQKGDVGSPLGTPSTNISVLDHEQGNAPAGGCPRADNQVNDMAGSGSNNRERQIILKARFSEQEAKLVKQQADAAGLSVSALIRFALLDQKPARAARTPPLDREMAARLLAALGPMACAMRQAAEAGDLDQLSDAIEAAQRDLSELRVALFNSLGRTP</sequence>
<gene>
    <name evidence="2" type="ORF">SAMN05444142_11514</name>
</gene>
<dbReference type="AlphaFoldDB" id="A0A1H0P0Q9"/>
<evidence type="ECO:0000313" key="2">
    <source>
        <dbReference type="EMBL" id="SHK97549.1"/>
    </source>
</evidence>
<reference evidence="2 3" key="1">
    <citation type="submission" date="2016-11" db="EMBL/GenBank/DDBJ databases">
        <authorList>
            <person name="Varghese N."/>
            <person name="Submissions S."/>
        </authorList>
    </citation>
    <scope>NUCLEOTIDE SEQUENCE [LARGE SCALE GENOMIC DNA]</scope>
    <source>
        <strain evidence="2 3">DSM 29620</strain>
    </source>
</reference>
<proteinExistence type="predicted"/>
<dbReference type="Proteomes" id="UP000324252">
    <property type="component" value="Unassembled WGS sequence"/>
</dbReference>
<evidence type="ECO:0000256" key="1">
    <source>
        <dbReference type="SAM" id="MobiDB-lite"/>
    </source>
</evidence>